<dbReference type="Gene3D" id="2.40.10.10">
    <property type="entry name" value="Trypsin-like serine proteases"/>
    <property type="match status" value="1"/>
</dbReference>
<dbReference type="Pfam" id="PF25819">
    <property type="entry name" value="Nal1_C"/>
    <property type="match status" value="1"/>
</dbReference>
<feature type="chain" id="PRO_5046100075" description="Nal1 C-terminal domain-containing protein" evidence="1">
    <location>
        <begin position="34"/>
        <end position="436"/>
    </location>
</feature>
<proteinExistence type="predicted"/>
<keyword evidence="1" id="KW-0732">Signal</keyword>
<keyword evidence="4" id="KW-1185">Reference proteome</keyword>
<protein>
    <recommendedName>
        <fullName evidence="2">Nal1 C-terminal domain-containing protein</fullName>
    </recommendedName>
</protein>
<dbReference type="InterPro" id="IPR057904">
    <property type="entry name" value="Nal1_C"/>
</dbReference>
<dbReference type="SUPFAM" id="SSF50494">
    <property type="entry name" value="Trypsin-like serine proteases"/>
    <property type="match status" value="1"/>
</dbReference>
<feature type="domain" description="Nal1 C-terminal" evidence="2">
    <location>
        <begin position="239"/>
        <end position="327"/>
    </location>
</feature>
<reference evidence="4" key="1">
    <citation type="journal article" date="2019" name="Int. J. Syst. Evol. Microbiol.">
        <title>The Global Catalogue of Microorganisms (GCM) 10K type strain sequencing project: providing services to taxonomists for standard genome sequencing and annotation.</title>
        <authorList>
            <consortium name="The Broad Institute Genomics Platform"/>
            <consortium name="The Broad Institute Genome Sequencing Center for Infectious Disease"/>
            <person name="Wu L."/>
            <person name="Ma J."/>
        </authorList>
    </citation>
    <scope>NUCLEOTIDE SEQUENCE [LARGE SCALE GENOMIC DNA]</scope>
    <source>
        <strain evidence="4">JCM 15134</strain>
    </source>
</reference>
<comment type="caution">
    <text evidence="3">The sequence shown here is derived from an EMBL/GenBank/DDBJ whole genome shotgun (WGS) entry which is preliminary data.</text>
</comment>
<evidence type="ECO:0000313" key="4">
    <source>
        <dbReference type="Proteomes" id="UP001499915"/>
    </source>
</evidence>
<dbReference type="Proteomes" id="UP001499915">
    <property type="component" value="Unassembled WGS sequence"/>
</dbReference>
<dbReference type="RefSeq" id="WP_343805699.1">
    <property type="nucleotide sequence ID" value="NZ_BAAAET010000002.1"/>
</dbReference>
<feature type="signal peptide" evidence="1">
    <location>
        <begin position="1"/>
        <end position="33"/>
    </location>
</feature>
<name>A0ABP3TCQ7_9GAMM</name>
<evidence type="ECO:0000256" key="1">
    <source>
        <dbReference type="SAM" id="SignalP"/>
    </source>
</evidence>
<gene>
    <name evidence="3" type="ORF">GCM10009104_21360</name>
</gene>
<dbReference type="InterPro" id="IPR009003">
    <property type="entry name" value="Peptidase_S1_PA"/>
</dbReference>
<evidence type="ECO:0000313" key="3">
    <source>
        <dbReference type="EMBL" id="GAA0693695.1"/>
    </source>
</evidence>
<dbReference type="EMBL" id="BAAAET010000002">
    <property type="protein sequence ID" value="GAA0693695.1"/>
    <property type="molecule type" value="Genomic_DNA"/>
</dbReference>
<accession>A0ABP3TCQ7</accession>
<evidence type="ECO:0000259" key="2">
    <source>
        <dbReference type="Pfam" id="PF25819"/>
    </source>
</evidence>
<dbReference type="InterPro" id="IPR043504">
    <property type="entry name" value="Peptidase_S1_PA_chymotrypsin"/>
</dbReference>
<organism evidence="3 4">
    <name type="scientific">Marinobacterium maritimum</name>
    <dbReference type="NCBI Taxonomy" id="500162"/>
    <lineage>
        <taxon>Bacteria</taxon>
        <taxon>Pseudomonadati</taxon>
        <taxon>Pseudomonadota</taxon>
        <taxon>Gammaproteobacteria</taxon>
        <taxon>Oceanospirillales</taxon>
        <taxon>Oceanospirillaceae</taxon>
        <taxon>Marinobacterium</taxon>
    </lineage>
</organism>
<sequence length="436" mass="46075">MNQLITTEPYRITSRLLFLLALLILIASHVSHAAPPFSSQDINHPQIRAAADTRDWLEAQLTAQPAILGSGIGNTADGKPVIRLFTQRAGIPDIPTQLAGIPIRIHVTGLIYALAEDEDPTARQLRPVPIGTSAGHPDITAGTIGARVRDSAGNVFALSNNHVFANSNDARTKRDVVIQPGSFDDGSSPADDIGTLYDFIPLDFSGGDNQVDAAIALTDASLLGTATLSSGYGAPSAETVSAYLGQPVQKCGRTTGCTQGQVSELAVNLNVCYEGTLLICTKSARFVDQIAISDSGFSSSGDSGSLIVTDDDQRNPVALLFAGSSTRTFGNPIDQVLASFNVVIDGDETAPPPPPPNTLTLIAQGYKTKGVQHVDLSWSGAVAPTVEVWRNDALIETLNNTEHYTDALNVRGKGMYHYQVCETGTTSCSNRVSVSF</sequence>